<sequence>MAGRGPRREPRVTIRPRPGQDGAVSLPSLGALTSLPALDHPDLLAPSVAAALRGWEHADRVAVVAIDPDLADTAAMSEAYDLPMSTGANCVVVGGRRDGEERVAACLVRADTRADVNNLVKRTLDVRKASFLPMDRAVDGSGMEYGGITPVGLPAGWRLLVDARVAAMDVAVIGSGVRRSKLLVAGALLAQLPGAEVVEGLAG</sequence>
<evidence type="ECO:0000313" key="4">
    <source>
        <dbReference type="Proteomes" id="UP000523955"/>
    </source>
</evidence>
<dbReference type="InterPro" id="IPR007214">
    <property type="entry name" value="YbaK/aa-tRNA-synth-assoc-dom"/>
</dbReference>
<evidence type="ECO:0000259" key="2">
    <source>
        <dbReference type="Pfam" id="PF04073"/>
    </source>
</evidence>
<organism evidence="3 4">
    <name type="scientific">Nocardioides luti</name>
    <dbReference type="NCBI Taxonomy" id="2761101"/>
    <lineage>
        <taxon>Bacteria</taxon>
        <taxon>Bacillati</taxon>
        <taxon>Actinomycetota</taxon>
        <taxon>Actinomycetes</taxon>
        <taxon>Propionibacteriales</taxon>
        <taxon>Nocardioidaceae</taxon>
        <taxon>Nocardioides</taxon>
    </lineage>
</organism>
<dbReference type="GO" id="GO:0002161">
    <property type="term" value="F:aminoacyl-tRNA deacylase activity"/>
    <property type="evidence" value="ECO:0007669"/>
    <property type="project" value="InterPro"/>
</dbReference>
<dbReference type="InterPro" id="IPR036754">
    <property type="entry name" value="YbaK/aa-tRNA-synt-asso_dom_sf"/>
</dbReference>
<gene>
    <name evidence="3" type="ORF">H5V45_16075</name>
</gene>
<dbReference type="AlphaFoldDB" id="A0A7X0RIA6"/>
<dbReference type="CDD" id="cd04939">
    <property type="entry name" value="PA2301"/>
    <property type="match status" value="1"/>
</dbReference>
<proteinExistence type="predicted"/>
<feature type="domain" description="YbaK/aminoacyl-tRNA synthetase-associated" evidence="2">
    <location>
        <begin position="68"/>
        <end position="189"/>
    </location>
</feature>
<comment type="caution">
    <text evidence="3">The sequence shown here is derived from an EMBL/GenBank/DDBJ whole genome shotgun (WGS) entry which is preliminary data.</text>
</comment>
<keyword evidence="4" id="KW-1185">Reference proteome</keyword>
<dbReference type="SUPFAM" id="SSF55826">
    <property type="entry name" value="YbaK/ProRS associated domain"/>
    <property type="match status" value="1"/>
</dbReference>
<dbReference type="Gene3D" id="3.90.960.10">
    <property type="entry name" value="YbaK/aminoacyl-tRNA synthetase-associated domain"/>
    <property type="match status" value="1"/>
</dbReference>
<evidence type="ECO:0000256" key="1">
    <source>
        <dbReference type="SAM" id="MobiDB-lite"/>
    </source>
</evidence>
<evidence type="ECO:0000313" key="3">
    <source>
        <dbReference type="EMBL" id="MBB6628846.1"/>
    </source>
</evidence>
<dbReference type="EMBL" id="JACKXE010000001">
    <property type="protein sequence ID" value="MBB6628846.1"/>
    <property type="molecule type" value="Genomic_DNA"/>
</dbReference>
<protein>
    <submittedName>
        <fullName evidence="3">YbaK/EbsC family protein</fullName>
    </submittedName>
</protein>
<feature type="region of interest" description="Disordered" evidence="1">
    <location>
        <begin position="1"/>
        <end position="26"/>
    </location>
</feature>
<dbReference type="Pfam" id="PF04073">
    <property type="entry name" value="tRNA_edit"/>
    <property type="match status" value="1"/>
</dbReference>
<reference evidence="3 4" key="1">
    <citation type="submission" date="2020-08" db="EMBL/GenBank/DDBJ databases">
        <authorList>
            <person name="Seo M.-J."/>
        </authorList>
    </citation>
    <scope>NUCLEOTIDE SEQUENCE [LARGE SCALE GENOMIC DNA]</scope>
    <source>
        <strain evidence="3 4">KIGAM211</strain>
    </source>
</reference>
<name>A0A7X0RIA6_9ACTN</name>
<dbReference type="Proteomes" id="UP000523955">
    <property type="component" value="Unassembled WGS sequence"/>
</dbReference>
<accession>A0A7X0RIA6</accession>
<feature type="compositionally biased region" description="Basic and acidic residues" evidence="1">
    <location>
        <begin position="1"/>
        <end position="12"/>
    </location>
</feature>